<keyword evidence="7" id="KW-0862">Zinc</keyword>
<dbReference type="InterPro" id="IPR051628">
    <property type="entry name" value="LUBAC_E3_Ligases"/>
</dbReference>
<evidence type="ECO:0000256" key="6">
    <source>
        <dbReference type="ARBA" id="ARBA00022786"/>
    </source>
</evidence>
<dbReference type="AlphaFoldDB" id="A0A7I8V5A6"/>
<dbReference type="PROSITE" id="PS50089">
    <property type="entry name" value="ZF_RING_2"/>
    <property type="match status" value="1"/>
</dbReference>
<comment type="pathway">
    <text evidence="1">Protein modification; protein ubiquitination.</text>
</comment>
<keyword evidence="5 8" id="KW-0863">Zinc-finger</keyword>
<keyword evidence="3" id="KW-0479">Metal-binding</keyword>
<sequence>MAKNISNHLLCSLFKTAKEEQIVLETLIAVSIIQLDIKPRQLYNRDRKSSILREMVSRKYFGITALVYAVREYYFGEKFKDVLNVKIVNKIKRNSFELYEKYSDDTKHFNEIRPLKKEKFEYHLENLISKMFIITAYLHLEDNSYVNITESKIFKLYDEKIYPELIAYIAKCSTPFKISEDSLEKKYLDSSNDDWLTKKTYQGSIVKKLNDARDEFIPSSINSFQSSLKTFWTNESLERYLRRKLKTIVQVSNSTVLCPPKYRYQVKRFLSRELLKVKNFSTSEIRSYQHPHFPISVALESGVKAVDFVDPDEVMSASITISKANYFFYTFKIKDLETEIKNQVGPMRCFYYCPINHSDLVKNTSENMTLGFVTFCHKKSIQHLNNFHWKGVTLKPDNDTILTEFVIKNSKKKHDVLFSFEDKTFKLQSRFFYSIKNSLEKFVYNLNRFTFNGEEILSISKSGEITIGRTKESAHSFKSVFLRVFQFLQPDHLETSQILFENELMKLKFIENLQRIFETYVVADGNSWFIYGSRETKNRVKTYLINYSTGKIPSYQIIYSFKDINALEMAIKWSNNLLNELKDVYIDWKNQNVVALGDYESRSNVEKYLQTAIKIEEGSDNDSMGETTDTEDIKKEDEVNENSMPARCSICWENYTVSKDDILPCKHYCCQECFEKYIMTLLERSMYGIGAVKCPRCPELYRVIKVKERISKIHWDLLVEKSSNNLIFEERRKKNISICKNKECHLGIINEKTLTCYKCASSACNLCRNVSHPGEQCHRAKTILESEYKAWSLKKSGRPFRYCPNCLFAAERISGCRSVSCKSCGKYFCWDCIDYFCDDEILSHSCRRKYTLIDF</sequence>
<accession>A0A7I8V5A6</accession>
<evidence type="ECO:0000256" key="8">
    <source>
        <dbReference type="PROSITE-ProRule" id="PRU00175"/>
    </source>
</evidence>
<dbReference type="Pfam" id="PF00097">
    <property type="entry name" value="zf-C3HC4"/>
    <property type="match status" value="1"/>
</dbReference>
<dbReference type="InterPro" id="IPR013083">
    <property type="entry name" value="Znf_RING/FYVE/PHD"/>
</dbReference>
<evidence type="ECO:0000256" key="2">
    <source>
        <dbReference type="ARBA" id="ARBA00022679"/>
    </source>
</evidence>
<keyword evidence="4" id="KW-0677">Repeat</keyword>
<dbReference type="InterPro" id="IPR044066">
    <property type="entry name" value="TRIAD_supradom"/>
</dbReference>
<evidence type="ECO:0000256" key="1">
    <source>
        <dbReference type="ARBA" id="ARBA00004906"/>
    </source>
</evidence>
<evidence type="ECO:0000259" key="10">
    <source>
        <dbReference type="PROSITE" id="PS51873"/>
    </source>
</evidence>
<evidence type="ECO:0000313" key="12">
    <source>
        <dbReference type="Proteomes" id="UP000549394"/>
    </source>
</evidence>
<evidence type="ECO:0000259" key="9">
    <source>
        <dbReference type="PROSITE" id="PS50089"/>
    </source>
</evidence>
<dbReference type="Proteomes" id="UP000549394">
    <property type="component" value="Unassembled WGS sequence"/>
</dbReference>
<dbReference type="EMBL" id="CAJFCJ010000001">
    <property type="protein sequence ID" value="CAD5110714.1"/>
    <property type="molecule type" value="Genomic_DNA"/>
</dbReference>
<feature type="domain" description="RING-type" evidence="9">
    <location>
        <begin position="648"/>
        <end position="697"/>
    </location>
</feature>
<dbReference type="GO" id="GO:0043161">
    <property type="term" value="P:proteasome-mediated ubiquitin-dependent protein catabolic process"/>
    <property type="evidence" value="ECO:0007669"/>
    <property type="project" value="TreeGrafter"/>
</dbReference>
<dbReference type="PROSITE" id="PS51873">
    <property type="entry name" value="TRIAD"/>
    <property type="match status" value="1"/>
</dbReference>
<evidence type="ECO:0000313" key="11">
    <source>
        <dbReference type="EMBL" id="CAD5110714.1"/>
    </source>
</evidence>
<gene>
    <name evidence="11" type="ORF">DGYR_LOCUS78</name>
</gene>
<dbReference type="GO" id="GO:0000151">
    <property type="term" value="C:ubiquitin ligase complex"/>
    <property type="evidence" value="ECO:0007669"/>
    <property type="project" value="TreeGrafter"/>
</dbReference>
<comment type="caution">
    <text evidence="11">The sequence shown here is derived from an EMBL/GenBank/DDBJ whole genome shotgun (WGS) entry which is preliminary data.</text>
</comment>
<dbReference type="GO" id="GO:0097039">
    <property type="term" value="P:protein linear polyubiquitination"/>
    <property type="evidence" value="ECO:0007669"/>
    <property type="project" value="TreeGrafter"/>
</dbReference>
<organism evidence="11 12">
    <name type="scientific">Dimorphilus gyrociliatus</name>
    <dbReference type="NCBI Taxonomy" id="2664684"/>
    <lineage>
        <taxon>Eukaryota</taxon>
        <taxon>Metazoa</taxon>
        <taxon>Spiralia</taxon>
        <taxon>Lophotrochozoa</taxon>
        <taxon>Annelida</taxon>
        <taxon>Polychaeta</taxon>
        <taxon>Polychaeta incertae sedis</taxon>
        <taxon>Dinophilidae</taxon>
        <taxon>Dimorphilus</taxon>
    </lineage>
</organism>
<keyword evidence="12" id="KW-1185">Reference proteome</keyword>
<evidence type="ECO:0000256" key="5">
    <source>
        <dbReference type="ARBA" id="ARBA00022771"/>
    </source>
</evidence>
<proteinExistence type="predicted"/>
<dbReference type="GO" id="GO:0004842">
    <property type="term" value="F:ubiquitin-protein transferase activity"/>
    <property type="evidence" value="ECO:0007669"/>
    <property type="project" value="TreeGrafter"/>
</dbReference>
<feature type="domain" description="RING-type" evidence="10">
    <location>
        <begin position="644"/>
        <end position="850"/>
    </location>
</feature>
<dbReference type="Gene3D" id="3.30.40.10">
    <property type="entry name" value="Zinc/RING finger domain, C3HC4 (zinc finger)"/>
    <property type="match status" value="1"/>
</dbReference>
<dbReference type="InterPro" id="IPR001841">
    <property type="entry name" value="Znf_RING"/>
</dbReference>
<evidence type="ECO:0000256" key="7">
    <source>
        <dbReference type="ARBA" id="ARBA00022833"/>
    </source>
</evidence>
<name>A0A7I8V5A6_9ANNE</name>
<evidence type="ECO:0000256" key="4">
    <source>
        <dbReference type="ARBA" id="ARBA00022737"/>
    </source>
</evidence>
<keyword evidence="6" id="KW-0833">Ubl conjugation pathway</keyword>
<evidence type="ECO:0000256" key="3">
    <source>
        <dbReference type="ARBA" id="ARBA00022723"/>
    </source>
</evidence>
<dbReference type="InterPro" id="IPR018957">
    <property type="entry name" value="Znf_C3HC4_RING-type"/>
</dbReference>
<dbReference type="SUPFAM" id="SSF57850">
    <property type="entry name" value="RING/U-box"/>
    <property type="match status" value="2"/>
</dbReference>
<protein>
    <submittedName>
        <fullName evidence="11">Uncharacterized protein</fullName>
    </submittedName>
</protein>
<dbReference type="PANTHER" id="PTHR22770:SF13">
    <property type="entry name" value="RING-TYPE DOMAIN-CONTAINING PROTEIN"/>
    <property type="match status" value="1"/>
</dbReference>
<dbReference type="GO" id="GO:0008270">
    <property type="term" value="F:zinc ion binding"/>
    <property type="evidence" value="ECO:0007669"/>
    <property type="project" value="UniProtKB-KW"/>
</dbReference>
<dbReference type="OrthoDB" id="9977870at2759"/>
<keyword evidence="2" id="KW-0808">Transferase</keyword>
<dbReference type="PANTHER" id="PTHR22770">
    <property type="entry name" value="UBIQUITIN CONJUGATING ENZYME 7 INTERACTING PROTEIN-RELATED"/>
    <property type="match status" value="1"/>
</dbReference>
<dbReference type="GO" id="GO:0043130">
    <property type="term" value="F:ubiquitin binding"/>
    <property type="evidence" value="ECO:0007669"/>
    <property type="project" value="TreeGrafter"/>
</dbReference>
<reference evidence="11 12" key="1">
    <citation type="submission" date="2020-08" db="EMBL/GenBank/DDBJ databases">
        <authorList>
            <person name="Hejnol A."/>
        </authorList>
    </citation>
    <scope>NUCLEOTIDE SEQUENCE [LARGE SCALE GENOMIC DNA]</scope>
</reference>